<reference evidence="3" key="2">
    <citation type="submission" date="2020-03" db="EMBL/GenBank/DDBJ databases">
        <title>Walnut 2.0.</title>
        <authorList>
            <person name="Marrano A."/>
            <person name="Britton M."/>
            <person name="Zimin A.V."/>
            <person name="Zaini P.A."/>
            <person name="Workman R."/>
            <person name="Puiu D."/>
            <person name="Bianco L."/>
            <person name="Allen B.J."/>
            <person name="Troggio M."/>
            <person name="Leslie C.A."/>
            <person name="Timp W."/>
            <person name="Dendekar A."/>
            <person name="Salzberg S.L."/>
            <person name="Neale D.B."/>
        </authorList>
    </citation>
    <scope>NUCLEOTIDE SEQUENCE</scope>
    <source>
        <tissue evidence="3">Leaves</tissue>
    </source>
</reference>
<dbReference type="InterPro" id="IPR018247">
    <property type="entry name" value="EF_Hand_1_Ca_BS"/>
</dbReference>
<evidence type="ECO:0000256" key="1">
    <source>
        <dbReference type="ARBA" id="ARBA00022837"/>
    </source>
</evidence>
<feature type="non-terminal residue" evidence="3">
    <location>
        <position position="1"/>
    </location>
</feature>
<dbReference type="GO" id="GO:0005509">
    <property type="term" value="F:calcium ion binding"/>
    <property type="evidence" value="ECO:0007669"/>
    <property type="project" value="InterPro"/>
</dbReference>
<dbReference type="Proteomes" id="UP000619265">
    <property type="component" value="Unassembled WGS sequence"/>
</dbReference>
<keyword evidence="1" id="KW-0106">Calcium</keyword>
<dbReference type="PROSITE" id="PS50222">
    <property type="entry name" value="EF_HAND_2"/>
    <property type="match status" value="2"/>
</dbReference>
<feature type="domain" description="EF-hand" evidence="2">
    <location>
        <begin position="40"/>
        <end position="75"/>
    </location>
</feature>
<dbReference type="SMART" id="SM00054">
    <property type="entry name" value="EFh"/>
    <property type="match status" value="2"/>
</dbReference>
<dbReference type="EMBL" id="LIHL02000006">
    <property type="protein sequence ID" value="KAF5468279.1"/>
    <property type="molecule type" value="Genomic_DNA"/>
</dbReference>
<comment type="caution">
    <text evidence="3">The sequence shown here is derived from an EMBL/GenBank/DDBJ whole genome shotgun (WGS) entry which is preliminary data.</text>
</comment>
<dbReference type="Gramene" id="Jr06_07000_p1">
    <property type="protein sequence ID" value="cds.Jr06_07000_p1"/>
    <property type="gene ID" value="Jr06_07000"/>
</dbReference>
<gene>
    <name evidence="3" type="ORF">F2P56_012443</name>
</gene>
<proteinExistence type="predicted"/>
<dbReference type="CDD" id="cd00051">
    <property type="entry name" value="EFh"/>
    <property type="match status" value="1"/>
</dbReference>
<sequence>PDHKRVPLKALPPYPRRKEVRPRPFDTMVRYLNKSYATGLTEDQVKGIFKRYDANGDGILNREEIRNAFASLGSRLPGFRAYRGLHHADANGDGLIDEEELKALVEYGAKVGYTIK</sequence>
<dbReference type="InterPro" id="IPR011992">
    <property type="entry name" value="EF-hand-dom_pair"/>
</dbReference>
<reference evidence="3" key="1">
    <citation type="submission" date="2015-10" db="EMBL/GenBank/DDBJ databases">
        <authorList>
            <person name="Martinez-Garcia P.J."/>
            <person name="Crepeau M.W."/>
            <person name="Puiu D."/>
            <person name="Gonzalez-Ibeas D."/>
            <person name="Whalen J."/>
            <person name="Stevens K."/>
            <person name="Paul R."/>
            <person name="Butterfield T."/>
            <person name="Britton M."/>
            <person name="Reagan R."/>
            <person name="Chakraborty S."/>
            <person name="Walawage S.L."/>
            <person name="Vasquez-Gross H.A."/>
            <person name="Cardeno C."/>
            <person name="Famula R."/>
            <person name="Pratt K."/>
            <person name="Kuruganti S."/>
            <person name="Aradhya M.K."/>
            <person name="Leslie C.A."/>
            <person name="Dandekar A.M."/>
            <person name="Salzberg S.L."/>
            <person name="Wegrzyn J.L."/>
            <person name="Langley C.H."/>
            <person name="Neale D.B."/>
        </authorList>
    </citation>
    <scope>NUCLEOTIDE SEQUENCE</scope>
    <source>
        <tissue evidence="3">Leaves</tissue>
    </source>
</reference>
<organism evidence="3 4">
    <name type="scientific">Juglans regia</name>
    <name type="common">English walnut</name>
    <dbReference type="NCBI Taxonomy" id="51240"/>
    <lineage>
        <taxon>Eukaryota</taxon>
        <taxon>Viridiplantae</taxon>
        <taxon>Streptophyta</taxon>
        <taxon>Embryophyta</taxon>
        <taxon>Tracheophyta</taxon>
        <taxon>Spermatophyta</taxon>
        <taxon>Magnoliopsida</taxon>
        <taxon>eudicotyledons</taxon>
        <taxon>Gunneridae</taxon>
        <taxon>Pentapetalae</taxon>
        <taxon>rosids</taxon>
        <taxon>fabids</taxon>
        <taxon>Fagales</taxon>
        <taxon>Juglandaceae</taxon>
        <taxon>Juglans</taxon>
    </lineage>
</organism>
<dbReference type="Pfam" id="PF13405">
    <property type="entry name" value="EF-hand_6"/>
    <property type="match status" value="1"/>
</dbReference>
<dbReference type="InterPro" id="IPR002048">
    <property type="entry name" value="EF_hand_dom"/>
</dbReference>
<protein>
    <recommendedName>
        <fullName evidence="2">EF-hand domain-containing protein</fullName>
    </recommendedName>
</protein>
<dbReference type="SUPFAM" id="SSF47473">
    <property type="entry name" value="EF-hand"/>
    <property type="match status" value="1"/>
</dbReference>
<evidence type="ECO:0000313" key="3">
    <source>
        <dbReference type="EMBL" id="KAF5468279.1"/>
    </source>
</evidence>
<name>A0A834CQV2_JUGRE</name>
<evidence type="ECO:0000259" key="2">
    <source>
        <dbReference type="PROSITE" id="PS50222"/>
    </source>
</evidence>
<feature type="domain" description="EF-hand" evidence="2">
    <location>
        <begin position="86"/>
        <end position="111"/>
    </location>
</feature>
<dbReference type="PROSITE" id="PS00018">
    <property type="entry name" value="EF_HAND_1"/>
    <property type="match status" value="2"/>
</dbReference>
<accession>A0A834CQV2</accession>
<evidence type="ECO:0000313" key="4">
    <source>
        <dbReference type="Proteomes" id="UP000619265"/>
    </source>
</evidence>
<dbReference type="Pfam" id="PF13202">
    <property type="entry name" value="EF-hand_5"/>
    <property type="match status" value="1"/>
</dbReference>
<dbReference type="Gene3D" id="1.10.238.10">
    <property type="entry name" value="EF-hand"/>
    <property type="match status" value="1"/>
</dbReference>
<dbReference type="AlphaFoldDB" id="A0A834CQV2"/>